<dbReference type="RefSeq" id="WP_386196994.1">
    <property type="nucleotide sequence ID" value="NZ_JBHSBC010000060.1"/>
</dbReference>
<dbReference type="Proteomes" id="UP001595698">
    <property type="component" value="Unassembled WGS sequence"/>
</dbReference>
<protein>
    <recommendedName>
        <fullName evidence="3">AsnC family protein</fullName>
    </recommendedName>
</protein>
<comment type="caution">
    <text evidence="1">The sequence shown here is derived from an EMBL/GenBank/DDBJ whole genome shotgun (WGS) entry which is preliminary data.</text>
</comment>
<dbReference type="EMBL" id="JBHSBC010000060">
    <property type="protein sequence ID" value="MFC3986634.1"/>
    <property type="molecule type" value="Genomic_DNA"/>
</dbReference>
<keyword evidence="2" id="KW-1185">Reference proteome</keyword>
<gene>
    <name evidence="1" type="ORF">ACFOYY_41340</name>
</gene>
<reference evidence="2" key="1">
    <citation type="journal article" date="2019" name="Int. J. Syst. Evol. Microbiol.">
        <title>The Global Catalogue of Microorganisms (GCM) 10K type strain sequencing project: providing services to taxonomists for standard genome sequencing and annotation.</title>
        <authorList>
            <consortium name="The Broad Institute Genomics Platform"/>
            <consortium name="The Broad Institute Genome Sequencing Center for Infectious Disease"/>
            <person name="Wu L."/>
            <person name="Ma J."/>
        </authorList>
    </citation>
    <scope>NUCLEOTIDE SEQUENCE [LARGE SCALE GENOMIC DNA]</scope>
    <source>
        <strain evidence="2">TBRC 7912</strain>
    </source>
</reference>
<organism evidence="1 2">
    <name type="scientific">Streptosporangium jomthongense</name>
    <dbReference type="NCBI Taxonomy" id="1193683"/>
    <lineage>
        <taxon>Bacteria</taxon>
        <taxon>Bacillati</taxon>
        <taxon>Actinomycetota</taxon>
        <taxon>Actinomycetes</taxon>
        <taxon>Streptosporangiales</taxon>
        <taxon>Streptosporangiaceae</taxon>
        <taxon>Streptosporangium</taxon>
    </lineage>
</organism>
<proteinExistence type="predicted"/>
<accession>A0ABV8FE62</accession>
<evidence type="ECO:0000313" key="1">
    <source>
        <dbReference type="EMBL" id="MFC3986634.1"/>
    </source>
</evidence>
<evidence type="ECO:0008006" key="3">
    <source>
        <dbReference type="Google" id="ProtNLM"/>
    </source>
</evidence>
<sequence length="173" mass="18812">MSVDHPGHEGWDAPVLPGGWYGVGAKDGRALARRFADAPGPLQEDGEASVQDGRHVVGWQAMCECGWRGPRWTRVDQVQDADEQSRLVHVPDLDSYGDAPDHIVQAIYDEWQEHLEPPLLLAVRDASQEAAAAQDRLAAAVAAARAEHSWADIGAVIGISRQAAHERWSKITG</sequence>
<name>A0ABV8FE62_9ACTN</name>
<evidence type="ECO:0000313" key="2">
    <source>
        <dbReference type="Proteomes" id="UP001595698"/>
    </source>
</evidence>